<protein>
    <submittedName>
        <fullName evidence="1">Uncharacterized protein</fullName>
    </submittedName>
</protein>
<evidence type="ECO:0000313" key="2">
    <source>
        <dbReference type="Proteomes" id="UP001152320"/>
    </source>
</evidence>
<dbReference type="Proteomes" id="UP001152320">
    <property type="component" value="Chromosome 1"/>
</dbReference>
<comment type="caution">
    <text evidence="1">The sequence shown here is derived from an EMBL/GenBank/DDBJ whole genome shotgun (WGS) entry which is preliminary data.</text>
</comment>
<dbReference type="EMBL" id="JAIZAY010000001">
    <property type="protein sequence ID" value="KAJ8049384.1"/>
    <property type="molecule type" value="Genomic_DNA"/>
</dbReference>
<dbReference type="AlphaFoldDB" id="A0A9Q1CRX2"/>
<evidence type="ECO:0000313" key="1">
    <source>
        <dbReference type="EMBL" id="KAJ8049384.1"/>
    </source>
</evidence>
<name>A0A9Q1CRX2_HOLLE</name>
<accession>A0A9Q1CRX2</accession>
<organism evidence="1 2">
    <name type="scientific">Holothuria leucospilota</name>
    <name type="common">Black long sea cucumber</name>
    <name type="synonym">Mertensiothuria leucospilota</name>
    <dbReference type="NCBI Taxonomy" id="206669"/>
    <lineage>
        <taxon>Eukaryota</taxon>
        <taxon>Metazoa</taxon>
        <taxon>Echinodermata</taxon>
        <taxon>Eleutherozoa</taxon>
        <taxon>Echinozoa</taxon>
        <taxon>Holothuroidea</taxon>
        <taxon>Aspidochirotacea</taxon>
        <taxon>Aspidochirotida</taxon>
        <taxon>Holothuriidae</taxon>
        <taxon>Holothuria</taxon>
    </lineage>
</organism>
<gene>
    <name evidence="1" type="ORF">HOLleu_02114</name>
</gene>
<reference evidence="1" key="1">
    <citation type="submission" date="2021-10" db="EMBL/GenBank/DDBJ databases">
        <title>Tropical sea cucumber genome reveals ecological adaptation and Cuvierian tubules defense mechanism.</title>
        <authorList>
            <person name="Chen T."/>
        </authorList>
    </citation>
    <scope>NUCLEOTIDE SEQUENCE</scope>
    <source>
        <strain evidence="1">Nanhai2018</strain>
        <tissue evidence="1">Muscle</tissue>
    </source>
</reference>
<keyword evidence="2" id="KW-1185">Reference proteome</keyword>
<sequence>MREKPNALTIALEGMIMCAKNEMSEWRDRLDDVKRSEYMEYARKSVREQRREFHERRERIREFKVCKWNERREKAAEREVNERVKKLTEQLVSDGGLWKCESEMNERLNGKSESEQMSTGLSRVALANFSTPLPQMTDSERSEMDNDMETVAVGWQA</sequence>
<proteinExistence type="predicted"/>